<accession>A0A9W3AIW6</accession>
<reference evidence="2" key="1">
    <citation type="submission" date="2025-08" db="UniProtKB">
        <authorList>
            <consortium name="RefSeq"/>
        </authorList>
    </citation>
    <scope>IDENTIFICATION</scope>
</reference>
<keyword evidence="1" id="KW-1185">Reference proteome</keyword>
<organism evidence="1 2">
    <name type="scientific">Biomphalaria glabrata</name>
    <name type="common">Bloodfluke planorb</name>
    <name type="synonym">Freshwater snail</name>
    <dbReference type="NCBI Taxonomy" id="6526"/>
    <lineage>
        <taxon>Eukaryota</taxon>
        <taxon>Metazoa</taxon>
        <taxon>Spiralia</taxon>
        <taxon>Lophotrochozoa</taxon>
        <taxon>Mollusca</taxon>
        <taxon>Gastropoda</taxon>
        <taxon>Heterobranchia</taxon>
        <taxon>Euthyneura</taxon>
        <taxon>Panpulmonata</taxon>
        <taxon>Hygrophila</taxon>
        <taxon>Lymnaeoidea</taxon>
        <taxon>Planorbidae</taxon>
        <taxon>Biomphalaria</taxon>
    </lineage>
</organism>
<name>A0A9W3AIW6_BIOGL</name>
<evidence type="ECO:0000313" key="1">
    <source>
        <dbReference type="Proteomes" id="UP001165740"/>
    </source>
</evidence>
<dbReference type="RefSeq" id="XP_055887233.1">
    <property type="nucleotide sequence ID" value="XM_056031258.1"/>
</dbReference>
<evidence type="ECO:0000313" key="2">
    <source>
        <dbReference type="RefSeq" id="XP_055887233.1"/>
    </source>
</evidence>
<dbReference type="Proteomes" id="UP001165740">
    <property type="component" value="Chromosome 5"/>
</dbReference>
<dbReference type="AlphaFoldDB" id="A0A9W3AIW6"/>
<protein>
    <submittedName>
        <fullName evidence="2">Uncharacterized protein LOC106059537</fullName>
    </submittedName>
</protein>
<sequence>MAICVSNPADPYLRNVTPLLENYCKMIQEITDQPLNLQLQERVLHVEISFGTDFVKVETFNAISRTQRPSFSSTSTTQALSILEIAAIYTEKLGNVLEKYFKFQSDSNNTELSRKIKKLKELSDGINVFLELIEKIIEHYNLMSVGYSVNAEALPSLDDLKNKKEQVCSIKKKLEITELHQIFSDYKDDFIVSDATILCSLLSLHKDYHIFLDTLKDEKEEHCDDFTFILMRLKAREQDIEYDPTDKGFVGLCTNLISLGFTQMCAEAIAKKHTP</sequence>
<dbReference type="GeneID" id="106059537"/>
<proteinExistence type="predicted"/>
<gene>
    <name evidence="2" type="primary">LOC106059537</name>
</gene>